<dbReference type="GO" id="GO:0008270">
    <property type="term" value="F:zinc ion binding"/>
    <property type="evidence" value="ECO:0007669"/>
    <property type="project" value="InterPro"/>
</dbReference>
<dbReference type="EMBL" id="JARQWQ010000107">
    <property type="protein sequence ID" value="KAK2550686.1"/>
    <property type="molecule type" value="Genomic_DNA"/>
</dbReference>
<dbReference type="AlphaFoldDB" id="A0AAD9PXJ6"/>
<comment type="caution">
    <text evidence="1">The sequence shown here is derived from an EMBL/GenBank/DDBJ whole genome shotgun (WGS) entry which is preliminary data.</text>
</comment>
<reference evidence="1" key="2">
    <citation type="journal article" date="2023" name="Science">
        <title>Genomic signatures of disease resistance in endangered staghorn corals.</title>
        <authorList>
            <person name="Vollmer S.V."/>
            <person name="Selwyn J.D."/>
            <person name="Despard B.A."/>
            <person name="Roesel C.L."/>
        </authorList>
    </citation>
    <scope>NUCLEOTIDE SEQUENCE</scope>
    <source>
        <strain evidence="1">K2</strain>
    </source>
</reference>
<sequence>MVPVHAPAPATSKTSRQLQQFNCKNCGAKHYARSCPALGRHCHICKAKHHYARMCPQKNS</sequence>
<protein>
    <recommendedName>
        <fullName evidence="3">CCHC-type domain-containing protein</fullName>
    </recommendedName>
</protein>
<dbReference type="Gene3D" id="4.10.60.10">
    <property type="entry name" value="Zinc finger, CCHC-type"/>
    <property type="match status" value="1"/>
</dbReference>
<reference evidence="1" key="1">
    <citation type="journal article" date="2023" name="G3 (Bethesda)">
        <title>Whole genome assembly and annotation of the endangered Caribbean coral Acropora cervicornis.</title>
        <authorList>
            <person name="Selwyn J.D."/>
            <person name="Vollmer S.V."/>
        </authorList>
    </citation>
    <scope>NUCLEOTIDE SEQUENCE</scope>
    <source>
        <strain evidence="1">K2</strain>
    </source>
</reference>
<dbReference type="SUPFAM" id="SSF57756">
    <property type="entry name" value="Retrovirus zinc finger-like domains"/>
    <property type="match status" value="1"/>
</dbReference>
<evidence type="ECO:0008006" key="3">
    <source>
        <dbReference type="Google" id="ProtNLM"/>
    </source>
</evidence>
<accession>A0AAD9PXJ6</accession>
<name>A0AAD9PXJ6_ACRCE</name>
<dbReference type="GO" id="GO:0003676">
    <property type="term" value="F:nucleic acid binding"/>
    <property type="evidence" value="ECO:0007669"/>
    <property type="project" value="InterPro"/>
</dbReference>
<evidence type="ECO:0000313" key="1">
    <source>
        <dbReference type="EMBL" id="KAK2550686.1"/>
    </source>
</evidence>
<proteinExistence type="predicted"/>
<organism evidence="1 2">
    <name type="scientific">Acropora cervicornis</name>
    <name type="common">Staghorn coral</name>
    <dbReference type="NCBI Taxonomy" id="6130"/>
    <lineage>
        <taxon>Eukaryota</taxon>
        <taxon>Metazoa</taxon>
        <taxon>Cnidaria</taxon>
        <taxon>Anthozoa</taxon>
        <taxon>Hexacorallia</taxon>
        <taxon>Scleractinia</taxon>
        <taxon>Astrocoeniina</taxon>
        <taxon>Acroporidae</taxon>
        <taxon>Acropora</taxon>
    </lineage>
</organism>
<keyword evidence="2" id="KW-1185">Reference proteome</keyword>
<dbReference type="InterPro" id="IPR036875">
    <property type="entry name" value="Znf_CCHC_sf"/>
</dbReference>
<dbReference type="Proteomes" id="UP001249851">
    <property type="component" value="Unassembled WGS sequence"/>
</dbReference>
<evidence type="ECO:0000313" key="2">
    <source>
        <dbReference type="Proteomes" id="UP001249851"/>
    </source>
</evidence>
<gene>
    <name evidence="1" type="ORF">P5673_028554</name>
</gene>